<evidence type="ECO:0000259" key="1">
    <source>
        <dbReference type="Pfam" id="PF00534"/>
    </source>
</evidence>
<reference evidence="3 4" key="1">
    <citation type="submission" date="2023-01" db="EMBL/GenBank/DDBJ databases">
        <title>Cultivation and genomic characterization of new, ubiquitous marine nitrite-oxidizing bacteria from the Nitrospirales.</title>
        <authorList>
            <person name="Mueller A.J."/>
            <person name="Daebeler A."/>
            <person name="Herbold C.W."/>
            <person name="Kirkegaard R.H."/>
            <person name="Daims H."/>
        </authorList>
    </citation>
    <scope>NUCLEOTIDE SEQUENCE [LARGE SCALE GENOMIC DNA]</scope>
    <source>
        <strain evidence="3 4">VA</strain>
    </source>
</reference>
<dbReference type="PANTHER" id="PTHR45947:SF3">
    <property type="entry name" value="SULFOQUINOVOSYL TRANSFERASE SQD2"/>
    <property type="match status" value="1"/>
</dbReference>
<dbReference type="Proteomes" id="UP001302719">
    <property type="component" value="Chromosome"/>
</dbReference>
<organism evidence="3 4">
    <name type="scientific">Candidatus Nitrospira allomarina</name>
    <dbReference type="NCBI Taxonomy" id="3020900"/>
    <lineage>
        <taxon>Bacteria</taxon>
        <taxon>Pseudomonadati</taxon>
        <taxon>Nitrospirota</taxon>
        <taxon>Nitrospiria</taxon>
        <taxon>Nitrospirales</taxon>
        <taxon>Nitrospiraceae</taxon>
        <taxon>Nitrospira</taxon>
    </lineage>
</organism>
<sequence>MKKIKILYAYLGFYRDAGGEHSPLGLAEELDRERFSFEMVTLMPTTSTIGVAVQATGCTIHELGLGIPRITEPIHIIKVIKAFYQTFRRIQPDIVQTQSGFCNVWARLAAKLAGVPVIIMTVNFDEPQPRWILRPLINAMHHWLATSTKAYVCIAEHLMKEQLQPYEWGRAEIIDQFFDLNRFLAGRTKLPKIRALTDPAHPLLGIVGRLEFEKGHRVAIAAMRNIVDVVPGARLQIVGAGSLERELRKQVVALGLSDHVEFSGHRTQICEIMSHMDLLMIPSYNEAFGLVVLESIAAGVPLLGSRSGAFPKILDNGKYGTLVDPSNPEALAEAAIDMIGNPAPALVKVKEARAAVLKRYTKEESARRHARLYMRLAENS</sequence>
<proteinExistence type="predicted"/>
<keyword evidence="4" id="KW-1185">Reference proteome</keyword>
<dbReference type="Pfam" id="PF13579">
    <property type="entry name" value="Glyco_trans_4_4"/>
    <property type="match status" value="1"/>
</dbReference>
<dbReference type="InterPro" id="IPR001296">
    <property type="entry name" value="Glyco_trans_1"/>
</dbReference>
<dbReference type="EMBL" id="CP116967">
    <property type="protein sequence ID" value="WNM58945.1"/>
    <property type="molecule type" value="Genomic_DNA"/>
</dbReference>
<protein>
    <submittedName>
        <fullName evidence="3">Glycosyltransferase family 4 protein</fullName>
    </submittedName>
</protein>
<dbReference type="SUPFAM" id="SSF53756">
    <property type="entry name" value="UDP-Glycosyltransferase/glycogen phosphorylase"/>
    <property type="match status" value="1"/>
</dbReference>
<dbReference type="PANTHER" id="PTHR45947">
    <property type="entry name" value="SULFOQUINOVOSYL TRANSFERASE SQD2"/>
    <property type="match status" value="1"/>
</dbReference>
<dbReference type="AlphaFoldDB" id="A0AA96GEV7"/>
<dbReference type="InterPro" id="IPR050194">
    <property type="entry name" value="Glycosyltransferase_grp1"/>
</dbReference>
<dbReference type="CDD" id="cd03801">
    <property type="entry name" value="GT4_PimA-like"/>
    <property type="match status" value="1"/>
</dbReference>
<dbReference type="Gene3D" id="3.40.50.2000">
    <property type="entry name" value="Glycogen Phosphorylase B"/>
    <property type="match status" value="2"/>
</dbReference>
<evidence type="ECO:0000313" key="4">
    <source>
        <dbReference type="Proteomes" id="UP001302719"/>
    </source>
</evidence>
<name>A0AA96GEV7_9BACT</name>
<dbReference type="Pfam" id="PF00534">
    <property type="entry name" value="Glycos_transf_1"/>
    <property type="match status" value="1"/>
</dbReference>
<dbReference type="KEGG" id="nall:PP769_04030"/>
<feature type="domain" description="Glycosyltransferase subfamily 4-like N-terminal" evidence="2">
    <location>
        <begin position="20"/>
        <end position="160"/>
    </location>
</feature>
<dbReference type="GO" id="GO:0016757">
    <property type="term" value="F:glycosyltransferase activity"/>
    <property type="evidence" value="ECO:0007669"/>
    <property type="project" value="InterPro"/>
</dbReference>
<dbReference type="RefSeq" id="WP_312645495.1">
    <property type="nucleotide sequence ID" value="NZ_CP116967.1"/>
</dbReference>
<feature type="domain" description="Glycosyl transferase family 1" evidence="1">
    <location>
        <begin position="202"/>
        <end position="344"/>
    </location>
</feature>
<evidence type="ECO:0000313" key="3">
    <source>
        <dbReference type="EMBL" id="WNM58945.1"/>
    </source>
</evidence>
<evidence type="ECO:0000259" key="2">
    <source>
        <dbReference type="Pfam" id="PF13579"/>
    </source>
</evidence>
<dbReference type="InterPro" id="IPR028098">
    <property type="entry name" value="Glyco_trans_4-like_N"/>
</dbReference>
<gene>
    <name evidence="3" type="ORF">PP769_04030</name>
</gene>
<accession>A0AA96GEV7</accession>